<evidence type="ECO:0000256" key="5">
    <source>
        <dbReference type="SAM" id="Phobius"/>
    </source>
</evidence>
<reference evidence="7 8" key="1">
    <citation type="submission" date="2011-06" db="EMBL/GenBank/DDBJ databases">
        <title>The Genome Sequence of Fusarium oxysporum FOSC 3-a.</title>
        <authorList>
            <consortium name="The Broad Institute Genome Sequencing Platform"/>
            <person name="Ma L.-J."/>
            <person name="Gale L.R."/>
            <person name="Schwartz D.C."/>
            <person name="Zhou S."/>
            <person name="Corby-Kistler H."/>
            <person name="Young S.K."/>
            <person name="Zeng Q."/>
            <person name="Gargeya S."/>
            <person name="Fitzgerald M."/>
            <person name="Haas B."/>
            <person name="Abouelleil A."/>
            <person name="Alvarado L."/>
            <person name="Arachchi H.M."/>
            <person name="Berlin A."/>
            <person name="Brown A."/>
            <person name="Chapman S.B."/>
            <person name="Chen Z."/>
            <person name="Dunbar C."/>
            <person name="Freedman E."/>
            <person name="Gearin G."/>
            <person name="Gellesch M."/>
            <person name="Goldberg J."/>
            <person name="Griggs A."/>
            <person name="Gujja S."/>
            <person name="Heiman D."/>
            <person name="Howarth C."/>
            <person name="Larson L."/>
            <person name="Lui A."/>
            <person name="MacDonald P.J.P."/>
            <person name="Mehta T."/>
            <person name="Montmayeur A."/>
            <person name="Murphy C."/>
            <person name="Neiman D."/>
            <person name="Pearson M."/>
            <person name="Priest M."/>
            <person name="Roberts A."/>
            <person name="Saif S."/>
            <person name="Shea T."/>
            <person name="Shenoy N."/>
            <person name="Sisk P."/>
            <person name="Stolte C."/>
            <person name="Sykes S."/>
            <person name="Wortman J."/>
            <person name="Nusbaum C."/>
            <person name="Birren B."/>
        </authorList>
    </citation>
    <scope>NUCLEOTIDE SEQUENCE [LARGE SCALE GENOMIC DNA]</scope>
    <source>
        <strain evidence="8">FOSC 3-a</strain>
    </source>
</reference>
<feature type="transmembrane region" description="Helical" evidence="5">
    <location>
        <begin position="368"/>
        <end position="391"/>
    </location>
</feature>
<evidence type="ECO:0000313" key="7">
    <source>
        <dbReference type="EMBL" id="EWY84375.1"/>
    </source>
</evidence>
<evidence type="ECO:0000259" key="6">
    <source>
        <dbReference type="PROSITE" id="PS50850"/>
    </source>
</evidence>
<dbReference type="PANTHER" id="PTHR24064">
    <property type="entry name" value="SOLUTE CARRIER FAMILY 22 MEMBER"/>
    <property type="match status" value="1"/>
</dbReference>
<dbReference type="GO" id="GO:0016020">
    <property type="term" value="C:membrane"/>
    <property type="evidence" value="ECO:0007669"/>
    <property type="project" value="UniProtKB-SubCell"/>
</dbReference>
<name>W9HTQ4_FUSOX</name>
<gene>
    <name evidence="7" type="ORF">FOYG_11835</name>
</gene>
<keyword evidence="2 5" id="KW-0812">Transmembrane</keyword>
<feature type="transmembrane region" description="Helical" evidence="5">
    <location>
        <begin position="398"/>
        <end position="415"/>
    </location>
</feature>
<organism evidence="7 8">
    <name type="scientific">Fusarium oxysporum NRRL 32931</name>
    <dbReference type="NCBI Taxonomy" id="660029"/>
    <lineage>
        <taxon>Eukaryota</taxon>
        <taxon>Fungi</taxon>
        <taxon>Dikarya</taxon>
        <taxon>Ascomycota</taxon>
        <taxon>Pezizomycotina</taxon>
        <taxon>Sordariomycetes</taxon>
        <taxon>Hypocreomycetidae</taxon>
        <taxon>Hypocreales</taxon>
        <taxon>Nectriaceae</taxon>
        <taxon>Fusarium</taxon>
        <taxon>Fusarium oxysporum species complex</taxon>
    </lineage>
</organism>
<dbReference type="GO" id="GO:0022857">
    <property type="term" value="F:transmembrane transporter activity"/>
    <property type="evidence" value="ECO:0007669"/>
    <property type="project" value="InterPro"/>
</dbReference>
<protein>
    <submittedName>
        <fullName evidence="7">MFS transporter, PHS family, inorganic phosphate transporter</fullName>
    </submittedName>
</protein>
<dbReference type="PROSITE" id="PS50850">
    <property type="entry name" value="MFS"/>
    <property type="match status" value="1"/>
</dbReference>
<dbReference type="InterPro" id="IPR036259">
    <property type="entry name" value="MFS_trans_sf"/>
</dbReference>
<dbReference type="InterPro" id="IPR005828">
    <property type="entry name" value="MFS_sugar_transport-like"/>
</dbReference>
<evidence type="ECO:0000256" key="3">
    <source>
        <dbReference type="ARBA" id="ARBA00022989"/>
    </source>
</evidence>
<dbReference type="Pfam" id="PF00083">
    <property type="entry name" value="Sugar_tr"/>
    <property type="match status" value="1"/>
</dbReference>
<evidence type="ECO:0000256" key="4">
    <source>
        <dbReference type="ARBA" id="ARBA00023136"/>
    </source>
</evidence>
<feature type="domain" description="Major facilitator superfamily (MFS) profile" evidence="6">
    <location>
        <begin position="59"/>
        <end position="501"/>
    </location>
</feature>
<dbReference type="Proteomes" id="UP000030753">
    <property type="component" value="Unassembled WGS sequence"/>
</dbReference>
<feature type="transmembrane region" description="Helical" evidence="5">
    <location>
        <begin position="332"/>
        <end position="348"/>
    </location>
</feature>
<feature type="transmembrane region" description="Helical" evidence="5">
    <location>
        <begin position="244"/>
        <end position="262"/>
    </location>
</feature>
<feature type="transmembrane region" description="Helical" evidence="5">
    <location>
        <begin position="153"/>
        <end position="172"/>
    </location>
</feature>
<feature type="transmembrane region" description="Helical" evidence="5">
    <location>
        <begin position="479"/>
        <end position="496"/>
    </location>
</feature>
<feature type="transmembrane region" description="Helical" evidence="5">
    <location>
        <begin position="193"/>
        <end position="216"/>
    </location>
</feature>
<comment type="subcellular location">
    <subcellularLocation>
        <location evidence="1">Membrane</location>
        <topology evidence="1">Multi-pass membrane protein</topology>
    </subcellularLocation>
</comment>
<evidence type="ECO:0000256" key="1">
    <source>
        <dbReference type="ARBA" id="ARBA00004141"/>
    </source>
</evidence>
<dbReference type="InterPro" id="IPR020846">
    <property type="entry name" value="MFS_dom"/>
</dbReference>
<dbReference type="SUPFAM" id="SSF103473">
    <property type="entry name" value="MFS general substrate transporter"/>
    <property type="match status" value="1"/>
</dbReference>
<evidence type="ECO:0000313" key="8">
    <source>
        <dbReference type="Proteomes" id="UP000030753"/>
    </source>
</evidence>
<accession>W9HTQ4</accession>
<keyword evidence="4 5" id="KW-0472">Membrane</keyword>
<sequence length="623" mass="67995">MAVEEARFPPAAVAKTAGGNSAFRNVHNDFAHIADPNERRRLALAEIDRAPFGWYHIRACIIAGIGFFTDSYDIFCVSMLTIMLGIVYSPATGKLPTSSDNAIKLSTSAGTVVSQLVFGMLADIVGRKRIYSLELIIIIFATLAQALSGGSPSTSIIGIIIFWRVIIGVSISGDYPLSSIITSKFATTNWRGAIMAAVFAMQGFGQLCSALVMMFLTLGFKSDHEDASNISSCTGSCQVAVDQMWRILVGFGGVPACIALYYRLSTPETLRYTFDVARDVEKADGDVKAYMSGRHEGETDEVARAQVHQGARENLQVPQAGWRDFFHHYGKLKNFLLLLGTAAHVIGYSTKNAYNVYKYLYNTAVSNIIIILAGAVWVIGFLLLLSTLLAVMGFDYNYISSSGLLAIYVLAQFFFNFGPNTTTFVIPGEVFPTRYQSTSHGISAASGKIGSIIGQGAISTLRTHGATKNDEDPWMNHVLEIYALFMLIGCFNTLLIPETARKTLEELSGEDDYANRHESVEKEFRNGPPEVQHLNGGSATIVFGTVIESGAAPERLDESIIYFTLRLITCKELYHDINIVNSVDGTDGNAINQLVKNVTTPNPNGEVLQKIQRVFVIARLAVI</sequence>
<keyword evidence="3 5" id="KW-1133">Transmembrane helix</keyword>
<feature type="transmembrane region" description="Helical" evidence="5">
    <location>
        <begin position="129"/>
        <end position="147"/>
    </location>
</feature>
<dbReference type="EMBL" id="JH717846">
    <property type="protein sequence ID" value="EWY84375.1"/>
    <property type="molecule type" value="Genomic_DNA"/>
</dbReference>
<evidence type="ECO:0000256" key="2">
    <source>
        <dbReference type="ARBA" id="ARBA00022692"/>
    </source>
</evidence>
<proteinExistence type="predicted"/>
<dbReference type="AlphaFoldDB" id="W9HTQ4"/>
<dbReference type="Gene3D" id="1.20.1250.20">
    <property type="entry name" value="MFS general substrate transporter like domains"/>
    <property type="match status" value="2"/>
</dbReference>
<dbReference type="CDD" id="cd17364">
    <property type="entry name" value="MFS_PhT"/>
    <property type="match status" value="1"/>
</dbReference>
<dbReference type="HOGENOM" id="CLU_001265_46_14_1"/>